<gene>
    <name evidence="1" type="ORF">CR513_33115</name>
</gene>
<evidence type="ECO:0000313" key="1">
    <source>
        <dbReference type="EMBL" id="RDX85659.1"/>
    </source>
</evidence>
<dbReference type="OrthoDB" id="1924993at2759"/>
<dbReference type="STRING" id="157652.A0A371G512"/>
<sequence length="96" mass="11086">MLDKFKDLFQEMPKGLPPLRGIKHQIDFVLVILVPKKDGTWCMCMDYHPINSIMISYRHPIPCLDALLDELHGACVFSKIDLQSGYYQICMKEGDK</sequence>
<organism evidence="1 2">
    <name type="scientific">Mucuna pruriens</name>
    <name type="common">Velvet bean</name>
    <name type="synonym">Dolichos pruriens</name>
    <dbReference type="NCBI Taxonomy" id="157652"/>
    <lineage>
        <taxon>Eukaryota</taxon>
        <taxon>Viridiplantae</taxon>
        <taxon>Streptophyta</taxon>
        <taxon>Embryophyta</taxon>
        <taxon>Tracheophyta</taxon>
        <taxon>Spermatophyta</taxon>
        <taxon>Magnoliopsida</taxon>
        <taxon>eudicotyledons</taxon>
        <taxon>Gunneridae</taxon>
        <taxon>Pentapetalae</taxon>
        <taxon>rosids</taxon>
        <taxon>fabids</taxon>
        <taxon>Fabales</taxon>
        <taxon>Fabaceae</taxon>
        <taxon>Papilionoideae</taxon>
        <taxon>50 kb inversion clade</taxon>
        <taxon>NPAAA clade</taxon>
        <taxon>indigoferoid/millettioid clade</taxon>
        <taxon>Phaseoleae</taxon>
        <taxon>Mucuna</taxon>
    </lineage>
</organism>
<dbReference type="SUPFAM" id="SSF56672">
    <property type="entry name" value="DNA/RNA polymerases"/>
    <property type="match status" value="1"/>
</dbReference>
<accession>A0A371G512</accession>
<dbReference type="InterPro" id="IPR043128">
    <property type="entry name" value="Rev_trsase/Diguanyl_cyclase"/>
</dbReference>
<dbReference type="Proteomes" id="UP000257109">
    <property type="component" value="Unassembled WGS sequence"/>
</dbReference>
<dbReference type="Gene3D" id="3.10.10.10">
    <property type="entry name" value="HIV Type 1 Reverse Transcriptase, subunit A, domain 1"/>
    <property type="match status" value="1"/>
</dbReference>
<evidence type="ECO:0000313" key="2">
    <source>
        <dbReference type="Proteomes" id="UP000257109"/>
    </source>
</evidence>
<dbReference type="PANTHER" id="PTHR24559:SF450">
    <property type="entry name" value="RNA-DIRECTED DNA POLYMERASE HOMOLOG"/>
    <property type="match status" value="1"/>
</dbReference>
<comment type="caution">
    <text evidence="1">The sequence shown here is derived from an EMBL/GenBank/DDBJ whole genome shotgun (WGS) entry which is preliminary data.</text>
</comment>
<dbReference type="AlphaFoldDB" id="A0A371G512"/>
<dbReference type="InterPro" id="IPR043502">
    <property type="entry name" value="DNA/RNA_pol_sf"/>
</dbReference>
<dbReference type="PANTHER" id="PTHR24559">
    <property type="entry name" value="TRANSPOSON TY3-I GAG-POL POLYPROTEIN"/>
    <property type="match status" value="1"/>
</dbReference>
<name>A0A371G512_MUCPR</name>
<dbReference type="Gene3D" id="3.30.70.270">
    <property type="match status" value="1"/>
</dbReference>
<feature type="non-terminal residue" evidence="1">
    <location>
        <position position="1"/>
    </location>
</feature>
<evidence type="ECO:0008006" key="3">
    <source>
        <dbReference type="Google" id="ProtNLM"/>
    </source>
</evidence>
<dbReference type="InterPro" id="IPR053134">
    <property type="entry name" value="RNA-dir_DNA_polymerase"/>
</dbReference>
<keyword evidence="2" id="KW-1185">Reference proteome</keyword>
<proteinExistence type="predicted"/>
<dbReference type="EMBL" id="QJKJ01006736">
    <property type="protein sequence ID" value="RDX85659.1"/>
    <property type="molecule type" value="Genomic_DNA"/>
</dbReference>
<protein>
    <recommendedName>
        <fullName evidence="3">Reverse transcriptase domain-containing protein</fullName>
    </recommendedName>
</protein>
<reference evidence="1" key="1">
    <citation type="submission" date="2018-05" db="EMBL/GenBank/DDBJ databases">
        <title>Draft genome of Mucuna pruriens seed.</title>
        <authorList>
            <person name="Nnadi N.E."/>
            <person name="Vos R."/>
            <person name="Hasami M.H."/>
            <person name="Devisetty U.K."/>
            <person name="Aguiy J.C."/>
        </authorList>
    </citation>
    <scope>NUCLEOTIDE SEQUENCE [LARGE SCALE GENOMIC DNA]</scope>
    <source>
        <strain evidence="1">JCA_2017</strain>
    </source>
</reference>